<dbReference type="GO" id="GO:0008299">
    <property type="term" value="P:isoprenoid biosynthetic process"/>
    <property type="evidence" value="ECO:0007669"/>
    <property type="project" value="InterPro"/>
</dbReference>
<dbReference type="EMBL" id="RKMF01000001">
    <property type="protein sequence ID" value="ROZ65783.1"/>
    <property type="molecule type" value="Genomic_DNA"/>
</dbReference>
<dbReference type="Proteomes" id="UP000270616">
    <property type="component" value="Unassembled WGS sequence"/>
</dbReference>
<comment type="caution">
    <text evidence="7">The sequence shown here is derived from an EMBL/GenBank/DDBJ whole genome shotgun (WGS) entry which is preliminary data.</text>
</comment>
<dbReference type="SUPFAM" id="SSF48576">
    <property type="entry name" value="Terpenoid synthases"/>
    <property type="match status" value="1"/>
</dbReference>
<accession>A0A3N3ZWK6</accession>
<dbReference type="InterPro" id="IPR008949">
    <property type="entry name" value="Isoprenoid_synthase_dom_sf"/>
</dbReference>
<dbReference type="PANTHER" id="PTHR12001:SF69">
    <property type="entry name" value="ALL TRANS-POLYPRENYL-DIPHOSPHATE SYNTHASE PDSS1"/>
    <property type="match status" value="1"/>
</dbReference>
<keyword evidence="4" id="KW-0479">Metal-binding</keyword>
<evidence type="ECO:0000256" key="5">
    <source>
        <dbReference type="ARBA" id="ARBA00022842"/>
    </source>
</evidence>
<dbReference type="Gene3D" id="1.10.600.10">
    <property type="entry name" value="Farnesyl Diphosphate Synthase"/>
    <property type="match status" value="1"/>
</dbReference>
<evidence type="ECO:0000256" key="3">
    <source>
        <dbReference type="ARBA" id="ARBA00022679"/>
    </source>
</evidence>
<dbReference type="PANTHER" id="PTHR12001">
    <property type="entry name" value="GERANYLGERANYL PYROPHOSPHATE SYNTHASE"/>
    <property type="match status" value="1"/>
</dbReference>
<protein>
    <submittedName>
        <fullName evidence="7">Polyprenyl synthetase family protein</fullName>
    </submittedName>
</protein>
<dbReference type="AlphaFoldDB" id="A0A3N3ZWK6"/>
<dbReference type="InterPro" id="IPR033749">
    <property type="entry name" value="Polyprenyl_synt_CS"/>
</dbReference>
<reference evidence="7 8" key="1">
    <citation type="submission" date="2018-10" db="EMBL/GenBank/DDBJ databases">
        <title>Kocuria sp. M5W7-7, whole genome shotgun sequence.</title>
        <authorList>
            <person name="Tuo L."/>
        </authorList>
    </citation>
    <scope>NUCLEOTIDE SEQUENCE [LARGE SCALE GENOMIC DNA]</scope>
    <source>
        <strain evidence="7 8">M5W7-7</strain>
    </source>
</reference>
<organism evidence="7 8">
    <name type="scientific">Kocuria soli</name>
    <dbReference type="NCBI Taxonomy" id="2485125"/>
    <lineage>
        <taxon>Bacteria</taxon>
        <taxon>Bacillati</taxon>
        <taxon>Actinomycetota</taxon>
        <taxon>Actinomycetes</taxon>
        <taxon>Micrococcales</taxon>
        <taxon>Micrococcaceae</taxon>
        <taxon>Kocuria</taxon>
    </lineage>
</organism>
<comment type="similarity">
    <text evidence="2 6">Belongs to the FPP/GGPP synthase family.</text>
</comment>
<evidence type="ECO:0000313" key="7">
    <source>
        <dbReference type="EMBL" id="ROZ65783.1"/>
    </source>
</evidence>
<dbReference type="PROSITE" id="PS00444">
    <property type="entry name" value="POLYPRENYL_SYNTHASE_2"/>
    <property type="match status" value="1"/>
</dbReference>
<proteinExistence type="inferred from homology"/>
<gene>
    <name evidence="7" type="ORF">EDL96_00065</name>
</gene>
<dbReference type="OrthoDB" id="4497239at2"/>
<dbReference type="InterPro" id="IPR000092">
    <property type="entry name" value="Polyprenyl_synt"/>
</dbReference>
<evidence type="ECO:0000256" key="6">
    <source>
        <dbReference type="RuleBase" id="RU004466"/>
    </source>
</evidence>
<name>A0A3N3ZWK6_9MICC</name>
<comment type="cofactor">
    <cofactor evidence="1">
        <name>Mg(2+)</name>
        <dbReference type="ChEBI" id="CHEBI:18420"/>
    </cofactor>
</comment>
<evidence type="ECO:0000256" key="4">
    <source>
        <dbReference type="ARBA" id="ARBA00022723"/>
    </source>
</evidence>
<keyword evidence="8" id="KW-1185">Reference proteome</keyword>
<dbReference type="GO" id="GO:0004659">
    <property type="term" value="F:prenyltransferase activity"/>
    <property type="evidence" value="ECO:0007669"/>
    <property type="project" value="InterPro"/>
</dbReference>
<dbReference type="CDD" id="cd00685">
    <property type="entry name" value="Trans_IPPS_HT"/>
    <property type="match status" value="1"/>
</dbReference>
<dbReference type="SFLD" id="SFLDS00005">
    <property type="entry name" value="Isoprenoid_Synthase_Type_I"/>
    <property type="match status" value="1"/>
</dbReference>
<evidence type="ECO:0000256" key="1">
    <source>
        <dbReference type="ARBA" id="ARBA00001946"/>
    </source>
</evidence>
<evidence type="ECO:0000313" key="8">
    <source>
        <dbReference type="Proteomes" id="UP000270616"/>
    </source>
</evidence>
<evidence type="ECO:0000256" key="2">
    <source>
        <dbReference type="ARBA" id="ARBA00006706"/>
    </source>
</evidence>
<keyword evidence="5" id="KW-0460">Magnesium</keyword>
<dbReference type="Pfam" id="PF00348">
    <property type="entry name" value="polyprenyl_synt"/>
    <property type="match status" value="1"/>
</dbReference>
<keyword evidence="3 6" id="KW-0808">Transferase</keyword>
<sequence>MEVIAADPEFGAQVLAALDRIETRLAEEVRSSDPLIEVTASHLLKAGGKRVRPLLTVLAGAIGGGINDDVIDAAVVVELTHLASLYHDDVMDSAPVRRGVDAAHTVWGNNVAILTGDLIFARASALVATLSQRAYQIQANAFERLVTGQLQETSGPPEGTDALEHYIQVLAGKTGSLIAACGVYGSTLAGATPEVIEVLENYGEKIGVAFQLADDVIDITSTAAQTGKTPGTDLREGVPTLPVLVLRRMAAGGDTSAQEVLALVDGDLTADEDLARAVEALAGHPAIDGAWEVAESWVNHAEAALAPLPESTAKRALQSFARGMVHRSA</sequence>
<dbReference type="GO" id="GO:0046872">
    <property type="term" value="F:metal ion binding"/>
    <property type="evidence" value="ECO:0007669"/>
    <property type="project" value="UniProtKB-KW"/>
</dbReference>
<dbReference type="SFLD" id="SFLDG01017">
    <property type="entry name" value="Polyprenyl_Transferase_Like"/>
    <property type="match status" value="1"/>
</dbReference>